<dbReference type="Proteomes" id="UP000030700">
    <property type="component" value="Unassembled WGS sequence"/>
</dbReference>
<organism evidence="1">
    <name type="scientific">Candidatus Moduliflexus flocculans</name>
    <dbReference type="NCBI Taxonomy" id="1499966"/>
    <lineage>
        <taxon>Bacteria</taxon>
        <taxon>Candidatus Moduliflexota</taxon>
        <taxon>Candidatus Moduliflexia</taxon>
        <taxon>Candidatus Moduliflexales</taxon>
        <taxon>Candidatus Moduliflexaceae</taxon>
    </lineage>
</organism>
<reference evidence="1" key="1">
    <citation type="journal article" date="2015" name="PeerJ">
        <title>First genomic representation of candidate bacterial phylum KSB3 points to enhanced environmental sensing as a trigger of wastewater bulking.</title>
        <authorList>
            <person name="Sekiguchi Y."/>
            <person name="Ohashi A."/>
            <person name="Parks D.H."/>
            <person name="Yamauchi T."/>
            <person name="Tyson G.W."/>
            <person name="Hugenholtz P."/>
        </authorList>
    </citation>
    <scope>NUCLEOTIDE SEQUENCE [LARGE SCALE GENOMIC DNA]</scope>
</reference>
<proteinExistence type="predicted"/>
<evidence type="ECO:0000313" key="1">
    <source>
        <dbReference type="EMBL" id="GAK50025.1"/>
    </source>
</evidence>
<keyword evidence="2" id="KW-1185">Reference proteome</keyword>
<protein>
    <submittedName>
        <fullName evidence="1">Uncharacterized protein</fullName>
    </submittedName>
</protein>
<sequence>MTTISLAFPDDVMQHLQAQWSSVARRVLNR</sequence>
<evidence type="ECO:0000313" key="2">
    <source>
        <dbReference type="Proteomes" id="UP000030700"/>
    </source>
</evidence>
<name>A0A0S6VWA9_9BACT</name>
<dbReference type="STRING" id="1499966.U14_01250"/>
<gene>
    <name evidence="1" type="ORF">U14_01250</name>
</gene>
<dbReference type="AlphaFoldDB" id="A0A0S6VWA9"/>
<dbReference type="EMBL" id="DF820455">
    <property type="protein sequence ID" value="GAK50025.1"/>
    <property type="molecule type" value="Genomic_DNA"/>
</dbReference>
<dbReference type="HOGENOM" id="CLU_3402226_0_0_0"/>
<accession>A0A0S6VWA9</accession>